<evidence type="ECO:0000313" key="3">
    <source>
        <dbReference type="EMBL" id="ELR18867.1"/>
    </source>
</evidence>
<dbReference type="Pfam" id="PF18318">
    <property type="entry name" value="Gln-synt_C-ter"/>
    <property type="match status" value="1"/>
</dbReference>
<reference evidence="3 4" key="1">
    <citation type="journal article" date="2013" name="Genome Biol.">
        <title>Genome of Acanthamoeba castellanii highlights extensive lateral gene transfer and early evolution of tyrosine kinase signaling.</title>
        <authorList>
            <person name="Clarke M."/>
            <person name="Lohan A.J."/>
            <person name="Liu B."/>
            <person name="Lagkouvardos I."/>
            <person name="Roy S."/>
            <person name="Zafar N."/>
            <person name="Bertelli C."/>
            <person name="Schilde C."/>
            <person name="Kianianmomeni A."/>
            <person name="Burglin T.R."/>
            <person name="Frech C."/>
            <person name="Turcotte B."/>
            <person name="Kopec K.O."/>
            <person name="Synnott J.M."/>
            <person name="Choo C."/>
            <person name="Paponov I."/>
            <person name="Finkler A."/>
            <person name="Soon Heng Tan C."/>
            <person name="Hutchins A.P."/>
            <person name="Weinmeier T."/>
            <person name="Rattei T."/>
            <person name="Chu J.S."/>
            <person name="Gimenez G."/>
            <person name="Irimia M."/>
            <person name="Rigden D.J."/>
            <person name="Fitzpatrick D.A."/>
            <person name="Lorenzo-Morales J."/>
            <person name="Bateman A."/>
            <person name="Chiu C.H."/>
            <person name="Tang P."/>
            <person name="Hegemann P."/>
            <person name="Fromm H."/>
            <person name="Raoult D."/>
            <person name="Greub G."/>
            <person name="Miranda-Saavedra D."/>
            <person name="Chen N."/>
            <person name="Nash P."/>
            <person name="Ginger M.L."/>
            <person name="Horn M."/>
            <person name="Schaap P."/>
            <person name="Caler L."/>
            <person name="Loftus B."/>
        </authorList>
    </citation>
    <scope>NUCLEOTIDE SEQUENCE [LARGE SCALE GENOMIC DNA]</scope>
    <source>
        <strain evidence="3 4">Neff</strain>
    </source>
</reference>
<dbReference type="InterPro" id="IPR008146">
    <property type="entry name" value="Gln_synth_cat_dom"/>
</dbReference>
<dbReference type="InterPro" id="IPR052725">
    <property type="entry name" value="GS_Type-3"/>
</dbReference>
<comment type="similarity">
    <text evidence="1">Belongs to the glutamine synthetase family.</text>
</comment>
<dbReference type="AlphaFoldDB" id="L8H0W1"/>
<proteinExistence type="inferred from homology"/>
<dbReference type="RefSeq" id="XP_004340926.1">
    <property type="nucleotide sequence ID" value="XM_004340878.1"/>
</dbReference>
<dbReference type="GO" id="GO:0004356">
    <property type="term" value="F:glutamine synthetase activity"/>
    <property type="evidence" value="ECO:0007669"/>
    <property type="project" value="InterPro"/>
</dbReference>
<dbReference type="Proteomes" id="UP000011083">
    <property type="component" value="Unassembled WGS sequence"/>
</dbReference>
<dbReference type="SUPFAM" id="SSF55931">
    <property type="entry name" value="Glutamine synthetase/guanido kinase"/>
    <property type="match status" value="1"/>
</dbReference>
<dbReference type="InterPro" id="IPR014746">
    <property type="entry name" value="Gln_synth/guanido_kin_cat_dom"/>
</dbReference>
<sequence>MKRKVSTIMELHSIAKIPRDTTDRNRTSPFAFTGNKFEFRAVGSSQTCATPVTTINTIIADSLIYLADLIEKRLKEAGFTTDRAVNISTAEEDEREDIINAVICDTLKEHYDVVFNGNNYSEEWTEIAKERGLPNLSTAPEALAVYTAKKNIDMFARLGVLSETEQHARSNITNEFFLKSLVIEGQSMVQLAENYVLPAALQYQKNVADSIIVAAQVLDKEAAGLLAPQKQLVAKVTGLIADLMRTTQALKSVLDKEKNEDEEDPQRMLHVYHPAISSGMRDVRAVCDALEEMIDDALWPLPKYSEMLFLV</sequence>
<organism evidence="3 4">
    <name type="scientific">Acanthamoeba castellanii (strain ATCC 30010 / Neff)</name>
    <dbReference type="NCBI Taxonomy" id="1257118"/>
    <lineage>
        <taxon>Eukaryota</taxon>
        <taxon>Amoebozoa</taxon>
        <taxon>Discosea</taxon>
        <taxon>Longamoebia</taxon>
        <taxon>Centramoebida</taxon>
        <taxon>Acanthamoebidae</taxon>
        <taxon>Acanthamoeba</taxon>
    </lineage>
</organism>
<dbReference type="KEGG" id="acan:ACA1_037010"/>
<dbReference type="EMBL" id="KB007940">
    <property type="protein sequence ID" value="ELR18867.1"/>
    <property type="molecule type" value="Genomic_DNA"/>
</dbReference>
<dbReference type="OMA" id="HARSNIT"/>
<protein>
    <submittedName>
        <fullName evidence="3">Lglutamine synthetase</fullName>
    </submittedName>
</protein>
<dbReference type="PANTHER" id="PTHR42974:SF1">
    <property type="entry name" value="TYPE-3 GLUTAMINE SYNTHETASE"/>
    <property type="match status" value="1"/>
</dbReference>
<keyword evidence="4" id="KW-1185">Reference proteome</keyword>
<dbReference type="PANTHER" id="PTHR42974">
    <property type="entry name" value="GLUTAMINE SYNTHETASE"/>
    <property type="match status" value="1"/>
</dbReference>
<dbReference type="InterPro" id="IPR040577">
    <property type="entry name" value="Gln-synt_C"/>
</dbReference>
<gene>
    <name evidence="3" type="ORF">ACA1_037010</name>
</gene>
<evidence type="ECO:0000259" key="2">
    <source>
        <dbReference type="PROSITE" id="PS51987"/>
    </source>
</evidence>
<evidence type="ECO:0000256" key="1">
    <source>
        <dbReference type="PROSITE-ProRule" id="PRU01331"/>
    </source>
</evidence>
<accession>L8H0W1</accession>
<evidence type="ECO:0000313" key="4">
    <source>
        <dbReference type="Proteomes" id="UP000011083"/>
    </source>
</evidence>
<dbReference type="VEuPathDB" id="AmoebaDB:ACA1_037010"/>
<feature type="domain" description="GS catalytic" evidence="2">
    <location>
        <begin position="1"/>
        <end position="196"/>
    </location>
</feature>
<dbReference type="PROSITE" id="PS51987">
    <property type="entry name" value="GS_CATALYTIC"/>
    <property type="match status" value="1"/>
</dbReference>
<dbReference type="GeneID" id="14919667"/>
<dbReference type="Gene3D" id="1.20.120.1560">
    <property type="match status" value="1"/>
</dbReference>
<name>L8H0W1_ACACF</name>
<dbReference type="OrthoDB" id="415358at2759"/>